<feature type="transmembrane region" description="Helical" evidence="1">
    <location>
        <begin position="437"/>
        <end position="465"/>
    </location>
</feature>
<feature type="transmembrane region" description="Helical" evidence="1">
    <location>
        <begin position="111"/>
        <end position="129"/>
    </location>
</feature>
<feature type="transmembrane region" description="Helical" evidence="1">
    <location>
        <begin position="397"/>
        <end position="425"/>
    </location>
</feature>
<feature type="transmembrane region" description="Helical" evidence="1">
    <location>
        <begin position="316"/>
        <end position="341"/>
    </location>
</feature>
<evidence type="ECO:0000256" key="1">
    <source>
        <dbReference type="SAM" id="Phobius"/>
    </source>
</evidence>
<feature type="transmembrane region" description="Helical" evidence="1">
    <location>
        <begin position="70"/>
        <end position="90"/>
    </location>
</feature>
<comment type="caution">
    <text evidence="2">The sequence shown here is derived from an EMBL/GenBank/DDBJ whole genome shotgun (WGS) entry which is preliminary data.</text>
</comment>
<name>A0A0W8FAS6_9ZZZZ</name>
<organism evidence="2">
    <name type="scientific">hydrocarbon metagenome</name>
    <dbReference type="NCBI Taxonomy" id="938273"/>
    <lineage>
        <taxon>unclassified sequences</taxon>
        <taxon>metagenomes</taxon>
        <taxon>ecological metagenomes</taxon>
    </lineage>
</organism>
<dbReference type="EMBL" id="LNQE01001411">
    <property type="protein sequence ID" value="KUG17946.1"/>
    <property type="molecule type" value="Genomic_DNA"/>
</dbReference>
<evidence type="ECO:0000313" key="2">
    <source>
        <dbReference type="EMBL" id="KUG17946.1"/>
    </source>
</evidence>
<gene>
    <name evidence="2" type="ORF">ASZ90_012355</name>
</gene>
<reference evidence="2" key="1">
    <citation type="journal article" date="2015" name="Proc. Natl. Acad. Sci. U.S.A.">
        <title>Networks of energetic and metabolic interactions define dynamics in microbial communities.</title>
        <authorList>
            <person name="Embree M."/>
            <person name="Liu J.K."/>
            <person name="Al-Bassam M.M."/>
            <person name="Zengler K."/>
        </authorList>
    </citation>
    <scope>NUCLEOTIDE SEQUENCE</scope>
</reference>
<feature type="transmembrane region" description="Helical" evidence="1">
    <location>
        <begin position="252"/>
        <end position="270"/>
    </location>
</feature>
<dbReference type="AlphaFoldDB" id="A0A0W8FAS6"/>
<feature type="transmembrane region" description="Helical" evidence="1">
    <location>
        <begin position="291"/>
        <end position="310"/>
    </location>
</feature>
<feature type="transmembrane region" description="Helical" evidence="1">
    <location>
        <begin position="169"/>
        <end position="192"/>
    </location>
</feature>
<proteinExistence type="predicted"/>
<keyword evidence="1" id="KW-1133">Transmembrane helix</keyword>
<sequence length="486" mass="54828">MDRCRSDQQPVKVTETKMNAFNSGKENAEKLSYEERKIKIRILALALLGFLISVKSDRYFPLPDHLPEPIFQIILLPYTCLFFAAFIIFIKPGIVGDAHLSPIDRISAVKLTTVIILIFEAMAFILLIVQDLRYALFGYHLNIPIAIFLFACIGASLIYLLIKDASQGLLVLIALAAYTGTYLLSIVSFPLHSQRSDMLPLILSGCQSFLAGMSPYAYHDLLYHPPHQVFTYLPGMWMAYLPAAASGVDLRFINLISMLVSALILAYSANGSRNHSMLLVPVFLLTPYLQYRHEIYLGVLFLILSIVFFLDRSNKWWTSSIASGYALAAYQFVWVIFPFIVVSAFKRWGIKKAFVNSLIAVAIALILILPFLLGSPEEFIAGVYGNWFYIDTPSVNLSYLISLFIPWDSMIIVQGIVMVAIFSLALQRMDPEDRWGWMATALVLFIAMNRVINVYFYLIVLLLLVMHGISVSTLKEKPDEEEEAPN</sequence>
<feature type="transmembrane region" description="Helical" evidence="1">
    <location>
        <begin position="38"/>
        <end position="54"/>
    </location>
</feature>
<keyword evidence="1" id="KW-0472">Membrane</keyword>
<feature type="transmembrane region" description="Helical" evidence="1">
    <location>
        <begin position="141"/>
        <end position="162"/>
    </location>
</feature>
<feature type="transmembrane region" description="Helical" evidence="1">
    <location>
        <begin position="353"/>
        <end position="373"/>
    </location>
</feature>
<keyword evidence="1" id="KW-0812">Transmembrane</keyword>
<protein>
    <submittedName>
        <fullName evidence="2">Uncharacterized protein</fullName>
    </submittedName>
</protein>
<accession>A0A0W8FAS6</accession>